<dbReference type="AlphaFoldDB" id="A0A9P6HMA0"/>
<dbReference type="Pfam" id="PF24883">
    <property type="entry name" value="NPHP3_N"/>
    <property type="match status" value="1"/>
</dbReference>
<name>A0A9P6HMA0_9AGAM</name>
<gene>
    <name evidence="3" type="ORF">BJ322DRAFT_407044</name>
</gene>
<feature type="non-terminal residue" evidence="3">
    <location>
        <position position="1"/>
    </location>
</feature>
<protein>
    <recommendedName>
        <fullName evidence="2">NACHT domain-containing protein</fullName>
    </recommendedName>
</protein>
<keyword evidence="1" id="KW-0677">Repeat</keyword>
<accession>A0A9P6HMA0</accession>
<dbReference type="InterPro" id="IPR015943">
    <property type="entry name" value="WD40/YVTN_repeat-like_dom_sf"/>
</dbReference>
<evidence type="ECO:0000313" key="3">
    <source>
        <dbReference type="EMBL" id="KAF9790682.1"/>
    </source>
</evidence>
<dbReference type="SUPFAM" id="SSF52540">
    <property type="entry name" value="P-loop containing nucleoside triphosphate hydrolases"/>
    <property type="match status" value="1"/>
</dbReference>
<dbReference type="SUPFAM" id="SSF82171">
    <property type="entry name" value="DPP6 N-terminal domain-like"/>
    <property type="match status" value="1"/>
</dbReference>
<dbReference type="Proteomes" id="UP000736335">
    <property type="component" value="Unassembled WGS sequence"/>
</dbReference>
<dbReference type="InterPro" id="IPR036322">
    <property type="entry name" value="WD40_repeat_dom_sf"/>
</dbReference>
<dbReference type="OrthoDB" id="5988599at2759"/>
<dbReference type="EMBL" id="WIUZ02000002">
    <property type="protein sequence ID" value="KAF9790682.1"/>
    <property type="molecule type" value="Genomic_DNA"/>
</dbReference>
<dbReference type="PANTHER" id="PTHR10039">
    <property type="entry name" value="AMELOGENIN"/>
    <property type="match status" value="1"/>
</dbReference>
<dbReference type="SUPFAM" id="SSF50978">
    <property type="entry name" value="WD40 repeat-like"/>
    <property type="match status" value="1"/>
</dbReference>
<feature type="domain" description="NACHT" evidence="2">
    <location>
        <begin position="87"/>
        <end position="229"/>
    </location>
</feature>
<reference evidence="3" key="1">
    <citation type="journal article" date="2020" name="Nat. Commun.">
        <title>Large-scale genome sequencing of mycorrhizal fungi provides insights into the early evolution of symbiotic traits.</title>
        <authorList>
            <person name="Miyauchi S."/>
            <person name="Kiss E."/>
            <person name="Kuo A."/>
            <person name="Drula E."/>
            <person name="Kohler A."/>
            <person name="Sanchez-Garcia M."/>
            <person name="Morin E."/>
            <person name="Andreopoulos B."/>
            <person name="Barry K.W."/>
            <person name="Bonito G."/>
            <person name="Buee M."/>
            <person name="Carver A."/>
            <person name="Chen C."/>
            <person name="Cichocki N."/>
            <person name="Clum A."/>
            <person name="Culley D."/>
            <person name="Crous P.W."/>
            <person name="Fauchery L."/>
            <person name="Girlanda M."/>
            <person name="Hayes R.D."/>
            <person name="Keri Z."/>
            <person name="LaButti K."/>
            <person name="Lipzen A."/>
            <person name="Lombard V."/>
            <person name="Magnuson J."/>
            <person name="Maillard F."/>
            <person name="Murat C."/>
            <person name="Nolan M."/>
            <person name="Ohm R.A."/>
            <person name="Pangilinan J."/>
            <person name="Pereira M.F."/>
            <person name="Perotto S."/>
            <person name="Peter M."/>
            <person name="Pfister S."/>
            <person name="Riley R."/>
            <person name="Sitrit Y."/>
            <person name="Stielow J.B."/>
            <person name="Szollosi G."/>
            <person name="Zifcakova L."/>
            <person name="Stursova M."/>
            <person name="Spatafora J.W."/>
            <person name="Tedersoo L."/>
            <person name="Vaario L.M."/>
            <person name="Yamada A."/>
            <person name="Yan M."/>
            <person name="Wang P."/>
            <person name="Xu J."/>
            <person name="Bruns T."/>
            <person name="Baldrian P."/>
            <person name="Vilgalys R."/>
            <person name="Dunand C."/>
            <person name="Henrissat B."/>
            <person name="Grigoriev I.V."/>
            <person name="Hibbett D."/>
            <person name="Nagy L.G."/>
            <person name="Martin F.M."/>
        </authorList>
    </citation>
    <scope>NUCLEOTIDE SEQUENCE</scope>
    <source>
        <strain evidence="3">UH-Tt-Lm1</strain>
    </source>
</reference>
<comment type="caution">
    <text evidence="3">The sequence shown here is derived from an EMBL/GenBank/DDBJ whole genome shotgun (WGS) entry which is preliminary data.</text>
</comment>
<dbReference type="Gene3D" id="2.130.10.10">
    <property type="entry name" value="YVTN repeat-like/Quinoprotein amine dehydrogenase"/>
    <property type="match status" value="1"/>
</dbReference>
<dbReference type="Gene3D" id="3.40.50.300">
    <property type="entry name" value="P-loop containing nucleotide triphosphate hydrolases"/>
    <property type="match status" value="1"/>
</dbReference>
<keyword evidence="4" id="KW-1185">Reference proteome</keyword>
<dbReference type="PANTHER" id="PTHR10039:SF17">
    <property type="entry name" value="FUNGAL STAND N-TERMINAL GOODBYE DOMAIN-CONTAINING PROTEIN-RELATED"/>
    <property type="match status" value="1"/>
</dbReference>
<reference evidence="3" key="2">
    <citation type="submission" date="2020-11" db="EMBL/GenBank/DDBJ databases">
        <authorList>
            <consortium name="DOE Joint Genome Institute"/>
            <person name="Kuo A."/>
            <person name="Miyauchi S."/>
            <person name="Kiss E."/>
            <person name="Drula E."/>
            <person name="Kohler A."/>
            <person name="Sanchez-Garcia M."/>
            <person name="Andreopoulos B."/>
            <person name="Barry K.W."/>
            <person name="Bonito G."/>
            <person name="Buee M."/>
            <person name="Carver A."/>
            <person name="Chen C."/>
            <person name="Cichocki N."/>
            <person name="Clum A."/>
            <person name="Culley D."/>
            <person name="Crous P.W."/>
            <person name="Fauchery L."/>
            <person name="Girlanda M."/>
            <person name="Hayes R."/>
            <person name="Keri Z."/>
            <person name="Labutti K."/>
            <person name="Lipzen A."/>
            <person name="Lombard V."/>
            <person name="Magnuson J."/>
            <person name="Maillard F."/>
            <person name="Morin E."/>
            <person name="Murat C."/>
            <person name="Nolan M."/>
            <person name="Ohm R."/>
            <person name="Pangilinan J."/>
            <person name="Pereira M."/>
            <person name="Perotto S."/>
            <person name="Peter M."/>
            <person name="Riley R."/>
            <person name="Sitrit Y."/>
            <person name="Stielow B."/>
            <person name="Szollosi G."/>
            <person name="Zifcakova L."/>
            <person name="Stursova M."/>
            <person name="Spatafora J.W."/>
            <person name="Tedersoo L."/>
            <person name="Vaario L.-M."/>
            <person name="Yamada A."/>
            <person name="Yan M."/>
            <person name="Wang P."/>
            <person name="Xu J."/>
            <person name="Bruns T."/>
            <person name="Baldrian P."/>
            <person name="Vilgalys R."/>
            <person name="Henrissat B."/>
            <person name="Grigoriev I.V."/>
            <person name="Hibbett D."/>
            <person name="Nagy L.G."/>
            <person name="Martin F.M."/>
        </authorList>
    </citation>
    <scope>NUCLEOTIDE SEQUENCE</scope>
    <source>
        <strain evidence="3">UH-Tt-Lm1</strain>
    </source>
</reference>
<organism evidence="3 4">
    <name type="scientific">Thelephora terrestris</name>
    <dbReference type="NCBI Taxonomy" id="56493"/>
    <lineage>
        <taxon>Eukaryota</taxon>
        <taxon>Fungi</taxon>
        <taxon>Dikarya</taxon>
        <taxon>Basidiomycota</taxon>
        <taxon>Agaricomycotina</taxon>
        <taxon>Agaricomycetes</taxon>
        <taxon>Thelephorales</taxon>
        <taxon>Thelephoraceae</taxon>
        <taxon>Thelephora</taxon>
    </lineage>
</organism>
<evidence type="ECO:0000313" key="4">
    <source>
        <dbReference type="Proteomes" id="UP000736335"/>
    </source>
</evidence>
<dbReference type="InterPro" id="IPR056884">
    <property type="entry name" value="NPHP3-like_N"/>
</dbReference>
<proteinExistence type="predicted"/>
<dbReference type="InterPro" id="IPR027417">
    <property type="entry name" value="P-loop_NTPase"/>
</dbReference>
<sequence>MGDTIEVDELINNLNDAIIEYQFSQQKAIYDQNCRLIDAAELSVLNNCRRAEMAGFRHGNRQGCLKGTRTAVLDAIELWSQNFNASPVYWLNGLAGTGKSTIAQTVAERTFADGRLGAAFFCSRDFKDRSDLRYIFPTLAFQLAHRYPEFRSAFVRLLQSNPEIFNESLYYQMETLIVEPLSSSTASVVIIIDALDECVDDDPQSAILSVMGRLVEGIPNVKFFITGRPEPRIQSGFRLELLRPLTDIFVLHEVERSIVDMDIRLFLADGLSKLATRRRMKQGDWPTDGHLDLLCERAGSLFVYAVATLKFLDHKFALPNKRLDIIFDSPGSTAYEGKAKVQPSATLDSLYLTVFKSAFDEMGAEDDERVRSVVGTVVLTFDPLPPSAIAVLVGAEEEEVLDLLQMIHSLLKLSEDPDIPVLPFHKSFPDFITDPLRCPDTRFYISPRTCHLKIALHCLGLMGCSLKQNLLSLPDYALNLEVQDLQTRVKDHLNTALIYACQSWYNHLAEVRDDVTTIIPTLQNFLQVGFLPWLEVLSVIGAARNAIVALEKLISWSQEVARDHRILSTAKDYFQFATIFFEVINVSAPHIYHSALELSPLSSIVRKAYYPQRPYPFPKIIAGISDSWDPNTSVSTKQNYLSSTWSPCSQFIATTAKEGVEIWDALALELLSTLKSTRAGIGFRAGLSYSPDGKTLAGCCEIGIIIWDTQTGGETKTIECGVTRNGLELLWSLDGKSICAFLPQIKDSSVVYVYDVTLGTTICRCTFQSMARPYVWACDKYFRITTTSVWDSRRCKVNIFEVGDMMAEVESFTFPSGSIETFSPTTYRMAIRNNWHTPELQILDIRNSEVLLQEKGFNKYTTFSLDGTLFAAFAQDHLLIWKYSSNHYARWRKFQLEQVPIQFSPTSRSIMSCFGSHFHVLHLDNFPAATKEPDNKLHGNQLDAFLPDGTFIVTAYQGESTITITNLLSQNPSPLQFIDTELEVSSIVLTGQVLLVKGSDKIVAWLLTQEGAVDGIIGNTRADCHDSLWEIPFRAIANRQSKRLVHKSGVNSNELLELSVEGEIATVDLNGSILQVYHTKTGKIIKTEKDSPHYGTIQYNLQDQHNLYPHDLCKYEIPPECNWLAQSTLQGG</sequence>
<evidence type="ECO:0000259" key="2">
    <source>
        <dbReference type="PROSITE" id="PS50837"/>
    </source>
</evidence>
<evidence type="ECO:0000256" key="1">
    <source>
        <dbReference type="ARBA" id="ARBA00022737"/>
    </source>
</evidence>
<dbReference type="PROSITE" id="PS50837">
    <property type="entry name" value="NACHT"/>
    <property type="match status" value="1"/>
</dbReference>
<dbReference type="InterPro" id="IPR007111">
    <property type="entry name" value="NACHT_NTPase"/>
</dbReference>